<name>A0A8B6E323_MYTGA</name>
<reference evidence="2" key="1">
    <citation type="submission" date="2018-11" db="EMBL/GenBank/DDBJ databases">
        <authorList>
            <person name="Alioto T."/>
            <person name="Alioto T."/>
        </authorList>
    </citation>
    <scope>NUCLEOTIDE SEQUENCE</scope>
</reference>
<organism evidence="2 3">
    <name type="scientific">Mytilus galloprovincialis</name>
    <name type="common">Mediterranean mussel</name>
    <dbReference type="NCBI Taxonomy" id="29158"/>
    <lineage>
        <taxon>Eukaryota</taxon>
        <taxon>Metazoa</taxon>
        <taxon>Spiralia</taxon>
        <taxon>Lophotrochozoa</taxon>
        <taxon>Mollusca</taxon>
        <taxon>Bivalvia</taxon>
        <taxon>Autobranchia</taxon>
        <taxon>Pteriomorphia</taxon>
        <taxon>Mytilida</taxon>
        <taxon>Mytiloidea</taxon>
        <taxon>Mytilidae</taxon>
        <taxon>Mytilinae</taxon>
        <taxon>Mytilus</taxon>
    </lineage>
</organism>
<dbReference type="PANTHER" id="PTHR47331:SF1">
    <property type="entry name" value="GAG-LIKE PROTEIN"/>
    <property type="match status" value="1"/>
</dbReference>
<dbReference type="PANTHER" id="PTHR47331">
    <property type="entry name" value="PHD-TYPE DOMAIN-CONTAINING PROTEIN"/>
    <property type="match status" value="1"/>
</dbReference>
<evidence type="ECO:0000313" key="2">
    <source>
        <dbReference type="EMBL" id="VDI27843.1"/>
    </source>
</evidence>
<evidence type="ECO:0000313" key="3">
    <source>
        <dbReference type="Proteomes" id="UP000596742"/>
    </source>
</evidence>
<accession>A0A8B6E323</accession>
<comment type="caution">
    <text evidence="2">The sequence shown here is derived from an EMBL/GenBank/DDBJ whole genome shotgun (WGS) entry which is preliminary data.</text>
</comment>
<dbReference type="Gene3D" id="1.10.340.70">
    <property type="match status" value="1"/>
</dbReference>
<keyword evidence="3" id="KW-1185">Reference proteome</keyword>
<gene>
    <name evidence="2" type="ORF">MGAL_10B068342</name>
</gene>
<sequence>MKGPGWIVDTTKWPQWKKEEALIFTTLTKDNLSTNTNDTATSITVGINKIIDIDRLLHSGLESTVTSLRQFYWIPAVRQYVKTIIHKCVTCRKVTGRPYATPYPPPLPADRLRDSPPFTVTALTLLVH</sequence>
<dbReference type="AlphaFoldDB" id="A0A8B6E323"/>
<dbReference type="Pfam" id="PF17921">
    <property type="entry name" value="Integrase_H2C2"/>
    <property type="match status" value="1"/>
</dbReference>
<dbReference type="OrthoDB" id="5850742at2759"/>
<protein>
    <recommendedName>
        <fullName evidence="1">Integrase zinc-binding domain-containing protein</fullName>
    </recommendedName>
</protein>
<dbReference type="EMBL" id="UYJE01004422">
    <property type="protein sequence ID" value="VDI27843.1"/>
    <property type="molecule type" value="Genomic_DNA"/>
</dbReference>
<dbReference type="Proteomes" id="UP000596742">
    <property type="component" value="Unassembled WGS sequence"/>
</dbReference>
<feature type="domain" description="Integrase zinc-binding" evidence="1">
    <location>
        <begin position="56"/>
        <end position="94"/>
    </location>
</feature>
<evidence type="ECO:0000259" key="1">
    <source>
        <dbReference type="Pfam" id="PF17921"/>
    </source>
</evidence>
<dbReference type="InterPro" id="IPR041588">
    <property type="entry name" value="Integrase_H2C2"/>
</dbReference>
<proteinExistence type="predicted"/>